<sequence length="49" mass="5786">MPVEIKELVIRAVVEQHQNTSSEHHTHNDRVVQECVSQVLKILKKKNRR</sequence>
<dbReference type="EMBL" id="JBHULE010000019">
    <property type="protein sequence ID" value="MFD2563166.1"/>
    <property type="molecule type" value="Genomic_DNA"/>
</dbReference>
<keyword evidence="2" id="KW-1185">Reference proteome</keyword>
<reference evidence="2" key="1">
    <citation type="journal article" date="2019" name="Int. J. Syst. Evol. Microbiol.">
        <title>The Global Catalogue of Microorganisms (GCM) 10K type strain sequencing project: providing services to taxonomists for standard genome sequencing and annotation.</title>
        <authorList>
            <consortium name="The Broad Institute Genomics Platform"/>
            <consortium name="The Broad Institute Genome Sequencing Center for Infectious Disease"/>
            <person name="Wu L."/>
            <person name="Ma J."/>
        </authorList>
    </citation>
    <scope>NUCLEOTIDE SEQUENCE [LARGE SCALE GENOMIC DNA]</scope>
    <source>
        <strain evidence="2">KCTC 52274</strain>
    </source>
</reference>
<accession>A0ABW5LH50</accession>
<gene>
    <name evidence="1" type="ORF">ACFSR1_10860</name>
</gene>
<dbReference type="RefSeq" id="WP_378292367.1">
    <property type="nucleotide sequence ID" value="NZ_JBHULE010000019.1"/>
</dbReference>
<dbReference type="Proteomes" id="UP001597319">
    <property type="component" value="Unassembled WGS sequence"/>
</dbReference>
<dbReference type="InterPro" id="IPR045459">
    <property type="entry name" value="DUF5908"/>
</dbReference>
<evidence type="ECO:0000313" key="2">
    <source>
        <dbReference type="Proteomes" id="UP001597319"/>
    </source>
</evidence>
<comment type="caution">
    <text evidence="1">The sequence shown here is derived from an EMBL/GenBank/DDBJ whole genome shotgun (WGS) entry which is preliminary data.</text>
</comment>
<organism evidence="1 2">
    <name type="scientific">Aquimarina rubra</name>
    <dbReference type="NCBI Taxonomy" id="1920033"/>
    <lineage>
        <taxon>Bacteria</taxon>
        <taxon>Pseudomonadati</taxon>
        <taxon>Bacteroidota</taxon>
        <taxon>Flavobacteriia</taxon>
        <taxon>Flavobacteriales</taxon>
        <taxon>Flavobacteriaceae</taxon>
        <taxon>Aquimarina</taxon>
    </lineage>
</organism>
<protein>
    <submittedName>
        <fullName evidence="1">DUF5908 family protein</fullName>
    </submittedName>
</protein>
<dbReference type="Pfam" id="PF19265">
    <property type="entry name" value="DUF5908"/>
    <property type="match status" value="1"/>
</dbReference>
<name>A0ABW5LH50_9FLAO</name>
<evidence type="ECO:0000313" key="1">
    <source>
        <dbReference type="EMBL" id="MFD2563166.1"/>
    </source>
</evidence>
<proteinExistence type="predicted"/>